<evidence type="ECO:0000313" key="2">
    <source>
        <dbReference type="EMBL" id="JAP73421.1"/>
    </source>
</evidence>
<dbReference type="PANTHER" id="PTHR33776">
    <property type="entry name" value="ENDO/EXONUCLEASE/PHOSPHATASE DOMAIN-CONTAINING PROTEIN"/>
    <property type="match status" value="1"/>
</dbReference>
<feature type="non-terminal residue" evidence="2">
    <location>
        <position position="1"/>
    </location>
</feature>
<dbReference type="AlphaFoldDB" id="A0A131Y663"/>
<evidence type="ECO:0000259" key="1">
    <source>
        <dbReference type="Pfam" id="PF03372"/>
    </source>
</evidence>
<organism evidence="2">
    <name type="scientific">Ixodes ricinus</name>
    <name type="common">Common tick</name>
    <name type="synonym">Acarus ricinus</name>
    <dbReference type="NCBI Taxonomy" id="34613"/>
    <lineage>
        <taxon>Eukaryota</taxon>
        <taxon>Metazoa</taxon>
        <taxon>Ecdysozoa</taxon>
        <taxon>Arthropoda</taxon>
        <taxon>Chelicerata</taxon>
        <taxon>Arachnida</taxon>
        <taxon>Acari</taxon>
        <taxon>Parasitiformes</taxon>
        <taxon>Ixodida</taxon>
        <taxon>Ixodoidea</taxon>
        <taxon>Ixodidae</taxon>
        <taxon>Ixodinae</taxon>
        <taxon>Ixodes</taxon>
    </lineage>
</organism>
<proteinExistence type="evidence at transcript level"/>
<name>A0A131Y663_IXORI</name>
<dbReference type="EMBL" id="GEFM01002375">
    <property type="protein sequence ID" value="JAP73421.1"/>
    <property type="molecule type" value="mRNA"/>
</dbReference>
<dbReference type="Gene3D" id="3.60.10.10">
    <property type="entry name" value="Endonuclease/exonuclease/phosphatase"/>
    <property type="match status" value="1"/>
</dbReference>
<feature type="domain" description="Endonuclease/exonuclease/phosphatase" evidence="1">
    <location>
        <begin position="2"/>
        <end position="172"/>
    </location>
</feature>
<dbReference type="SUPFAM" id="SSF56219">
    <property type="entry name" value="DNase I-like"/>
    <property type="match status" value="1"/>
</dbReference>
<sequence>FDVIAVSETWLKNNLKPLLCMATIYHLFHVIYLREVEASRFFVKENIVFQVLSPATISDDVIEKLFIKLDCGVIVGVVYRPPSSLVSSFLVKFEAVLTALSNGQNDRMVVVGDFNIDLTGDTINSYTLLLESFNLRNFITEPTRITSTSSTLIDHALCNTHTDAQAGVYPSLIADHLAIFLVLQTEIIHKRKSCRPEQRTKID</sequence>
<dbReference type="Pfam" id="PF03372">
    <property type="entry name" value="Exo_endo_phos"/>
    <property type="match status" value="1"/>
</dbReference>
<accession>A0A131Y663</accession>
<dbReference type="PANTHER" id="PTHR33776:SF4">
    <property type="entry name" value="ENDONUCLEASE_EXONUCLEASE_PHOSPHATASE DOMAIN-CONTAINING PROTEIN"/>
    <property type="match status" value="1"/>
</dbReference>
<dbReference type="InterPro" id="IPR036691">
    <property type="entry name" value="Endo/exonu/phosph_ase_sf"/>
</dbReference>
<dbReference type="InterPro" id="IPR005135">
    <property type="entry name" value="Endo/exonuclease/phosphatase"/>
</dbReference>
<protein>
    <submittedName>
        <fullName evidence="2">Putative tick transposon</fullName>
    </submittedName>
</protein>
<dbReference type="GO" id="GO:0003824">
    <property type="term" value="F:catalytic activity"/>
    <property type="evidence" value="ECO:0007669"/>
    <property type="project" value="InterPro"/>
</dbReference>
<reference evidence="2" key="1">
    <citation type="submission" date="2016-02" db="EMBL/GenBank/DDBJ databases">
        <title>RNAseq analyses of the midgut from blood- or serum-fed Ixodes ricinus ticks.</title>
        <authorList>
            <person name="Perner J."/>
            <person name="Provaznik J."/>
            <person name="Schrenkova J."/>
            <person name="Urbanova V."/>
            <person name="Ribeiro J.M."/>
            <person name="Kopacek P."/>
        </authorList>
    </citation>
    <scope>NUCLEOTIDE SEQUENCE</scope>
    <source>
        <tissue evidence="2">Gut</tissue>
    </source>
</reference>